<dbReference type="GO" id="GO:1990644">
    <property type="term" value="F:microtubule site clamp"/>
    <property type="evidence" value="ECO:0007669"/>
    <property type="project" value="TreeGrafter"/>
</dbReference>
<evidence type="ECO:0000313" key="5">
    <source>
        <dbReference type="Proteomes" id="UP000078544"/>
    </source>
</evidence>
<evidence type="ECO:0000256" key="2">
    <source>
        <dbReference type="SAM" id="MobiDB-lite"/>
    </source>
</evidence>
<keyword evidence="5" id="KW-1185">Reference proteome</keyword>
<dbReference type="OrthoDB" id="2431049at2759"/>
<dbReference type="Proteomes" id="UP000078544">
    <property type="component" value="Unassembled WGS sequence"/>
</dbReference>
<dbReference type="GO" id="GO:0072686">
    <property type="term" value="C:mitotic spindle"/>
    <property type="evidence" value="ECO:0007669"/>
    <property type="project" value="TreeGrafter"/>
</dbReference>
<dbReference type="Gene3D" id="3.90.1150.80">
    <property type="match status" value="1"/>
</dbReference>
<proteinExistence type="predicted"/>
<dbReference type="PANTHER" id="PTHR28006">
    <property type="entry name" value="MONOPOLIN COMPLEX SUBUNIT CSM1"/>
    <property type="match status" value="1"/>
</dbReference>
<protein>
    <submittedName>
        <fullName evidence="4">Chromosome segregation protein</fullName>
    </submittedName>
</protein>
<reference evidence="4 5" key="1">
    <citation type="journal article" date="2016" name="Genome Biol. Evol.">
        <title>Divergent and convergent evolution of fungal pathogenicity.</title>
        <authorList>
            <person name="Shang Y."/>
            <person name="Xiao G."/>
            <person name="Zheng P."/>
            <person name="Cen K."/>
            <person name="Zhan S."/>
            <person name="Wang C."/>
        </authorList>
    </citation>
    <scope>NUCLEOTIDE SEQUENCE [LARGE SCALE GENOMIC DNA]</scope>
    <source>
        <strain evidence="4 5">RCEF 2490</strain>
    </source>
</reference>
<dbReference type="AlphaFoldDB" id="A0A162IBS0"/>
<feature type="compositionally biased region" description="Low complexity" evidence="2">
    <location>
        <begin position="323"/>
        <end position="336"/>
    </location>
</feature>
<feature type="coiled-coil region" evidence="1">
    <location>
        <begin position="266"/>
        <end position="317"/>
    </location>
</feature>
<dbReference type="InterPro" id="IPR040349">
    <property type="entry name" value="Csm1/Pcs1"/>
</dbReference>
<dbReference type="GO" id="GO:0033551">
    <property type="term" value="C:monopolin complex"/>
    <property type="evidence" value="ECO:0007669"/>
    <property type="project" value="InterPro"/>
</dbReference>
<feature type="compositionally biased region" description="Polar residues" evidence="2">
    <location>
        <begin position="62"/>
        <end position="82"/>
    </location>
</feature>
<dbReference type="GO" id="GO:0034506">
    <property type="term" value="C:chromosome, centromeric core domain"/>
    <property type="evidence" value="ECO:0007669"/>
    <property type="project" value="TreeGrafter"/>
</dbReference>
<dbReference type="STRING" id="1081109.A0A162IBS0"/>
<dbReference type="EMBL" id="AZGY01000019">
    <property type="protein sequence ID" value="KZZ91203.1"/>
    <property type="molecule type" value="Genomic_DNA"/>
</dbReference>
<dbReference type="InterPro" id="IPR038608">
    <property type="entry name" value="Csm1/Pcs1_C_sf"/>
</dbReference>
<dbReference type="GO" id="GO:0005730">
    <property type="term" value="C:nucleolus"/>
    <property type="evidence" value="ECO:0007669"/>
    <property type="project" value="TreeGrafter"/>
</dbReference>
<evidence type="ECO:0000259" key="3">
    <source>
        <dbReference type="Pfam" id="PF12539"/>
    </source>
</evidence>
<evidence type="ECO:0000256" key="1">
    <source>
        <dbReference type="SAM" id="Coils"/>
    </source>
</evidence>
<feature type="region of interest" description="Disordered" evidence="2">
    <location>
        <begin position="61"/>
        <end position="119"/>
    </location>
</feature>
<comment type="caution">
    <text evidence="4">The sequence shown here is derived from an EMBL/GenBank/DDBJ whole genome shotgun (WGS) entry which is preliminary data.</text>
</comment>
<accession>A0A162IBS0</accession>
<feature type="region of interest" description="Disordered" evidence="2">
    <location>
        <begin position="323"/>
        <end position="342"/>
    </location>
</feature>
<dbReference type="GO" id="GO:0051315">
    <property type="term" value="P:attachment of mitotic spindle microtubules to kinetochore"/>
    <property type="evidence" value="ECO:0007669"/>
    <property type="project" value="TreeGrafter"/>
</dbReference>
<dbReference type="InterPro" id="IPR020981">
    <property type="entry name" value="Csm1/Pcs1_C"/>
</dbReference>
<keyword evidence="1" id="KW-0175">Coiled coil</keyword>
<feature type="domain" description="Monopolin complex subunit Csm1/Pcs1 C-terminal" evidence="3">
    <location>
        <begin position="348"/>
        <end position="383"/>
    </location>
</feature>
<feature type="compositionally biased region" description="Basic and acidic residues" evidence="2">
    <location>
        <begin position="89"/>
        <end position="99"/>
    </location>
</feature>
<dbReference type="GO" id="GO:0045144">
    <property type="term" value="P:meiotic sister chromatid segregation"/>
    <property type="evidence" value="ECO:0007669"/>
    <property type="project" value="TreeGrafter"/>
</dbReference>
<sequence>MGPRSAMAGGFASMATSSSEPDFDDLDMVHTIATCEQENKKITGKQYRDKKNFRTNRVMKHGQTSGRSHRSAANSLKATATKRNLPENSFDHSTTKVDATRQAQRDGNQLIGDRPGVDRLVKGSKPLWHSFDGKQMEQTTDTLCNSSQDSHDTEATGCRNRELEPAPLHQQSTPQSINSSEEHVLRACLVPQRDAQKDSVTVNFLEDMQRKYQILEVRYNELRDIGVKAAEHNFERLKKQSEEGTAVSEKLIGELKQKITTQSALLQKMDEDHERLKRSEARAKESEDRIERLTMSLSQATSEIETLTAKLAASRAAQASANMTGTTSKSGLGSSKPASAEATLAAQAREDLYGDLTGLIMRGNSRNGGEHVFDCIQTGRNGSWSLIWPPN</sequence>
<dbReference type="Pfam" id="PF12539">
    <property type="entry name" value="Csm1"/>
    <property type="match status" value="1"/>
</dbReference>
<feature type="region of interest" description="Disordered" evidence="2">
    <location>
        <begin position="1"/>
        <end position="23"/>
    </location>
</feature>
<gene>
    <name evidence="4" type="ORF">AAL_06944</name>
</gene>
<evidence type="ECO:0000313" key="4">
    <source>
        <dbReference type="EMBL" id="KZZ91203.1"/>
    </source>
</evidence>
<dbReference type="PANTHER" id="PTHR28006:SF1">
    <property type="entry name" value="MONOPOLIN COMPLEX SUBUNIT CSM1"/>
    <property type="match status" value="1"/>
</dbReference>
<organism evidence="4 5">
    <name type="scientific">Moelleriella libera RCEF 2490</name>
    <dbReference type="NCBI Taxonomy" id="1081109"/>
    <lineage>
        <taxon>Eukaryota</taxon>
        <taxon>Fungi</taxon>
        <taxon>Dikarya</taxon>
        <taxon>Ascomycota</taxon>
        <taxon>Pezizomycotina</taxon>
        <taxon>Sordariomycetes</taxon>
        <taxon>Hypocreomycetidae</taxon>
        <taxon>Hypocreales</taxon>
        <taxon>Clavicipitaceae</taxon>
        <taxon>Moelleriella</taxon>
    </lineage>
</organism>
<name>A0A162IBS0_9HYPO</name>